<dbReference type="Pfam" id="PF00275">
    <property type="entry name" value="EPSP_synthase"/>
    <property type="match status" value="1"/>
</dbReference>
<feature type="binding site" evidence="7">
    <location>
        <position position="25"/>
    </location>
    <ligand>
        <name>3-phosphoshikimate</name>
        <dbReference type="ChEBI" id="CHEBI:145989"/>
    </ligand>
</feature>
<keyword evidence="4 7" id="KW-0808">Transferase</keyword>
<comment type="catalytic activity">
    <reaction evidence="6">
        <text>3-phosphoshikimate + phosphoenolpyruvate = 5-O-(1-carboxyvinyl)-3-phosphoshikimate + phosphate</text>
        <dbReference type="Rhea" id="RHEA:21256"/>
        <dbReference type="ChEBI" id="CHEBI:43474"/>
        <dbReference type="ChEBI" id="CHEBI:57701"/>
        <dbReference type="ChEBI" id="CHEBI:58702"/>
        <dbReference type="ChEBI" id="CHEBI:145989"/>
        <dbReference type="EC" id="2.5.1.19"/>
    </reaction>
    <physiologicalReaction direction="left-to-right" evidence="6">
        <dbReference type="Rhea" id="RHEA:21257"/>
    </physiologicalReaction>
</comment>
<organism evidence="9 10">
    <name type="scientific">Treponema medium ATCC 700293</name>
    <dbReference type="NCBI Taxonomy" id="1125700"/>
    <lineage>
        <taxon>Bacteria</taxon>
        <taxon>Pseudomonadati</taxon>
        <taxon>Spirochaetota</taxon>
        <taxon>Spirochaetia</taxon>
        <taxon>Spirochaetales</taxon>
        <taxon>Treponemataceae</taxon>
        <taxon>Treponema</taxon>
    </lineage>
</organism>
<dbReference type="GO" id="GO:0009073">
    <property type="term" value="P:aromatic amino acid family biosynthetic process"/>
    <property type="evidence" value="ECO:0007669"/>
    <property type="project" value="UniProtKB-KW"/>
</dbReference>
<evidence type="ECO:0000256" key="7">
    <source>
        <dbReference type="HAMAP-Rule" id="MF_00210"/>
    </source>
</evidence>
<dbReference type="CDD" id="cd01556">
    <property type="entry name" value="EPSP_synthase"/>
    <property type="match status" value="1"/>
</dbReference>
<feature type="binding site" evidence="7">
    <location>
        <position position="351"/>
    </location>
    <ligand>
        <name>3-phosphoshikimate</name>
        <dbReference type="ChEBI" id="CHEBI:145989"/>
    </ligand>
</feature>
<dbReference type="SUPFAM" id="SSF55205">
    <property type="entry name" value="EPT/RTPC-like"/>
    <property type="match status" value="1"/>
</dbReference>
<dbReference type="Gene3D" id="3.65.10.10">
    <property type="entry name" value="Enolpyruvate transferase domain"/>
    <property type="match status" value="2"/>
</dbReference>
<comment type="function">
    <text evidence="7">Catalyzes the transfer of the enolpyruvyl moiety of phosphoenolpyruvate (PEP) to the 5-hydroxyl of shikimate-3-phosphate (S3P) to produce enolpyruvyl shikimate-3-phosphate and inorganic phosphate.</text>
</comment>
<comment type="caution">
    <text evidence="9">The sequence shown here is derived from an EMBL/GenBank/DDBJ whole genome shotgun (WGS) entry which is preliminary data.</text>
</comment>
<feature type="binding site" evidence="7">
    <location>
        <position position="100"/>
    </location>
    <ligand>
        <name>phosphoenolpyruvate</name>
        <dbReference type="ChEBI" id="CHEBI:58702"/>
    </ligand>
</feature>
<feature type="binding site" evidence="7">
    <location>
        <position position="180"/>
    </location>
    <ligand>
        <name>3-phosphoshikimate</name>
        <dbReference type="ChEBI" id="CHEBI:145989"/>
    </ligand>
</feature>
<dbReference type="GO" id="GO:0009423">
    <property type="term" value="P:chorismate biosynthetic process"/>
    <property type="evidence" value="ECO:0007669"/>
    <property type="project" value="UniProtKB-UniRule"/>
</dbReference>
<evidence type="ECO:0000259" key="8">
    <source>
        <dbReference type="Pfam" id="PF00275"/>
    </source>
</evidence>
<dbReference type="AlphaFoldDB" id="A0AA87NKU0"/>
<evidence type="ECO:0000256" key="3">
    <source>
        <dbReference type="ARBA" id="ARBA00022605"/>
    </source>
</evidence>
<comment type="pathway">
    <text evidence="1 7">Metabolic intermediate biosynthesis; chorismate biosynthesis; chorismate from D-erythrose 4-phosphate and phosphoenolpyruvate: step 6/7.</text>
</comment>
<comment type="caution">
    <text evidence="7">Lacks conserved residue(s) required for the propagation of feature annotation.</text>
</comment>
<dbReference type="Proteomes" id="UP000014634">
    <property type="component" value="Unassembled WGS sequence"/>
</dbReference>
<evidence type="ECO:0000313" key="10">
    <source>
        <dbReference type="Proteomes" id="UP000014634"/>
    </source>
</evidence>
<dbReference type="InterPro" id="IPR013792">
    <property type="entry name" value="RNA3'P_cycl/enolpyr_Trfase_a/b"/>
</dbReference>
<dbReference type="InterPro" id="IPR006264">
    <property type="entry name" value="EPSP_synthase"/>
</dbReference>
<feature type="active site" description="Proton acceptor" evidence="7">
    <location>
        <position position="324"/>
    </location>
</feature>
<feature type="binding site" evidence="7">
    <location>
        <position position="20"/>
    </location>
    <ligand>
        <name>3-phosphoshikimate</name>
        <dbReference type="ChEBI" id="CHEBI:145989"/>
    </ligand>
</feature>
<dbReference type="EC" id="2.5.1.19" evidence="7"/>
<comment type="similarity">
    <text evidence="2 7">Belongs to the EPSP synthase family.</text>
</comment>
<evidence type="ECO:0000256" key="4">
    <source>
        <dbReference type="ARBA" id="ARBA00022679"/>
    </source>
</evidence>
<dbReference type="InterPro" id="IPR001986">
    <property type="entry name" value="Enolpyruvate_Tfrase_dom"/>
</dbReference>
<dbReference type="InterPro" id="IPR036968">
    <property type="entry name" value="Enolpyruvate_Tfrase_sf"/>
</dbReference>
<dbReference type="PANTHER" id="PTHR21090:SF5">
    <property type="entry name" value="PENTAFUNCTIONAL AROM POLYPEPTIDE"/>
    <property type="match status" value="1"/>
</dbReference>
<name>A0AA87NKU0_TREMD</name>
<gene>
    <name evidence="7" type="primary">aroA</name>
    <name evidence="9" type="ORF">HMPREF9195_01789</name>
</gene>
<evidence type="ECO:0000313" key="9">
    <source>
        <dbReference type="EMBL" id="EPF28098.1"/>
    </source>
</evidence>
<evidence type="ECO:0000256" key="2">
    <source>
        <dbReference type="ARBA" id="ARBA00009948"/>
    </source>
</evidence>
<dbReference type="GO" id="GO:0005737">
    <property type="term" value="C:cytoplasm"/>
    <property type="evidence" value="ECO:0007669"/>
    <property type="project" value="UniProtKB-SubCell"/>
</dbReference>
<evidence type="ECO:0000256" key="1">
    <source>
        <dbReference type="ARBA" id="ARBA00004811"/>
    </source>
</evidence>
<feature type="binding site" evidence="7">
    <location>
        <position position="324"/>
    </location>
    <ligand>
        <name>3-phosphoshikimate</name>
        <dbReference type="ChEBI" id="CHEBI:145989"/>
    </ligand>
</feature>
<dbReference type="RefSeq" id="WP_016523722.1">
    <property type="nucleotide sequence ID" value="NZ_KE332517.1"/>
</dbReference>
<proteinExistence type="inferred from homology"/>
<dbReference type="EMBL" id="ATFE01000013">
    <property type="protein sequence ID" value="EPF28098.1"/>
    <property type="molecule type" value="Genomic_DNA"/>
</dbReference>
<feature type="binding site" evidence="7">
    <location>
        <position position="179"/>
    </location>
    <ligand>
        <name>3-phosphoshikimate</name>
        <dbReference type="ChEBI" id="CHEBI:145989"/>
    </ligand>
</feature>
<evidence type="ECO:0000256" key="5">
    <source>
        <dbReference type="ARBA" id="ARBA00023141"/>
    </source>
</evidence>
<feature type="binding site" evidence="7">
    <location>
        <position position="180"/>
    </location>
    <ligand>
        <name>phosphoenolpyruvate</name>
        <dbReference type="ChEBI" id="CHEBI:58702"/>
    </ligand>
</feature>
<sequence length="486" mass="51467">MNLSVSTPSFCGTMTAPSSKSHTLRALICASLADDTSFITAPLISGDMESAVQVLRKLGVTITEVSNNPLVLKVTPPADGLLSSVEHGATERILDLGNSGSLLYFLGMILAAADAPVCLTGDASLRSRPVEPLLSVYRQAGIPYSAASSKNGTGSMEVPPLRFCGPLPAGAYQLDGPFSQPVTGLLLAAPLLNGMSRITFDKAGERPYLRMTCAWLRIAAIEVLNRGDCYFEIKGGQRYRAFTQTIPGDWSSALFPLTAAVICNAALTLTNLDPADTQGDSQALSILKAMGADIRCDAERRTVSVFPISGTLKGGRFDCSDIPDAVPILAAAAVFCTGETLLLKAGVCRFKECDRLAASAEELAKFGADITQGEDFLRIGGSGRNSSVVNDSGGQKLHPARVRSRGDHRIAMMLAVAACGIAARYHTGQQSDTTRENTEKFSETSCIEDFDCVKISYPRFIEDMNAVGATFKEVNVSGSSLTIPAE</sequence>
<feature type="binding site" evidence="7">
    <location>
        <position position="355"/>
    </location>
    <ligand>
        <name>phosphoenolpyruvate</name>
        <dbReference type="ChEBI" id="CHEBI:58702"/>
    </ligand>
</feature>
<evidence type="ECO:0000256" key="6">
    <source>
        <dbReference type="ARBA" id="ARBA00044633"/>
    </source>
</evidence>
<protein>
    <recommendedName>
        <fullName evidence="7">3-phosphoshikimate 1-carboxyvinyltransferase</fullName>
        <ecNumber evidence="7">2.5.1.19</ecNumber>
    </recommendedName>
    <alternativeName>
        <fullName evidence="7">5-enolpyruvylshikimate-3-phosphate synthase</fullName>
        <shortName evidence="7">EPSP synthase</shortName>
        <shortName evidence="7">EPSPS</shortName>
    </alternativeName>
</protein>
<keyword evidence="7" id="KW-0963">Cytoplasm</keyword>
<dbReference type="PIRSF" id="PIRSF000505">
    <property type="entry name" value="EPSPS"/>
    <property type="match status" value="1"/>
</dbReference>
<dbReference type="PANTHER" id="PTHR21090">
    <property type="entry name" value="AROM/DEHYDROQUINATE SYNTHASE"/>
    <property type="match status" value="1"/>
</dbReference>
<feature type="binding site" evidence="7">
    <location>
        <position position="21"/>
    </location>
    <ligand>
        <name>3-phosphoshikimate</name>
        <dbReference type="ChEBI" id="CHEBI:145989"/>
    </ligand>
</feature>
<keyword evidence="5 7" id="KW-0057">Aromatic amino acid biosynthesis</keyword>
<feature type="binding site" evidence="7">
    <location>
        <position position="128"/>
    </location>
    <ligand>
        <name>phosphoenolpyruvate</name>
        <dbReference type="ChEBI" id="CHEBI:58702"/>
    </ligand>
</feature>
<feature type="domain" description="Enolpyruvate transferase" evidence="8">
    <location>
        <begin position="12"/>
        <end position="464"/>
    </location>
</feature>
<accession>A0AA87NKU0</accession>
<comment type="subunit">
    <text evidence="7">Monomer.</text>
</comment>
<feature type="binding site" evidence="7">
    <location>
        <position position="20"/>
    </location>
    <ligand>
        <name>phosphoenolpyruvate</name>
        <dbReference type="ChEBI" id="CHEBI:58702"/>
    </ligand>
</feature>
<dbReference type="NCBIfam" id="TIGR01356">
    <property type="entry name" value="aroA"/>
    <property type="match status" value="1"/>
</dbReference>
<reference evidence="9 10" key="1">
    <citation type="submission" date="2013-04" db="EMBL/GenBank/DDBJ databases">
        <title>The Genome Sequence of Treponema medium ATCC 700293.</title>
        <authorList>
            <consortium name="The Broad Institute Genomics Platform"/>
            <person name="Earl A."/>
            <person name="Ward D."/>
            <person name="Feldgarden M."/>
            <person name="Gevers D."/>
            <person name="Leonetti C."/>
            <person name="Blanton J.M."/>
            <person name="Dewhirst F.E."/>
            <person name="Izard J."/>
            <person name="Walker B."/>
            <person name="Young S."/>
            <person name="Zeng Q."/>
            <person name="Gargeya S."/>
            <person name="Fitzgerald M."/>
            <person name="Haas B."/>
            <person name="Abouelleil A."/>
            <person name="Allen A.W."/>
            <person name="Alvarado L."/>
            <person name="Arachchi H.M."/>
            <person name="Berlin A.M."/>
            <person name="Chapman S.B."/>
            <person name="Gainer-Dewar J."/>
            <person name="Goldberg J."/>
            <person name="Griggs A."/>
            <person name="Gujja S."/>
            <person name="Hansen M."/>
            <person name="Howarth C."/>
            <person name="Imamovic A."/>
            <person name="Ireland A."/>
            <person name="Larimer J."/>
            <person name="McCowan C."/>
            <person name="Murphy C."/>
            <person name="Pearson M."/>
            <person name="Poon T.W."/>
            <person name="Priest M."/>
            <person name="Roberts A."/>
            <person name="Saif S."/>
            <person name="Shea T."/>
            <person name="Sisk P."/>
            <person name="Sykes S."/>
            <person name="Wortman J."/>
            <person name="Nusbaum C."/>
            <person name="Birren B."/>
        </authorList>
    </citation>
    <scope>NUCLEOTIDE SEQUENCE [LARGE SCALE GENOMIC DNA]</scope>
    <source>
        <strain evidence="9 10">ATCC 700293</strain>
    </source>
</reference>
<dbReference type="GO" id="GO:0008652">
    <property type="term" value="P:amino acid biosynthetic process"/>
    <property type="evidence" value="ECO:0007669"/>
    <property type="project" value="UniProtKB-KW"/>
</dbReference>
<feature type="binding site" evidence="7">
    <location>
        <position position="409"/>
    </location>
    <ligand>
        <name>phosphoenolpyruvate</name>
        <dbReference type="ChEBI" id="CHEBI:58702"/>
    </ligand>
</feature>
<dbReference type="HAMAP" id="MF_00210">
    <property type="entry name" value="EPSP_synth"/>
    <property type="match status" value="1"/>
</dbReference>
<comment type="subcellular location">
    <subcellularLocation>
        <location evidence="7">Cytoplasm</location>
    </subcellularLocation>
</comment>
<keyword evidence="3 7" id="KW-0028">Amino-acid biosynthesis</keyword>
<dbReference type="GO" id="GO:0003866">
    <property type="term" value="F:3-phosphoshikimate 1-carboxyvinyltransferase activity"/>
    <property type="evidence" value="ECO:0007669"/>
    <property type="project" value="UniProtKB-UniRule"/>
</dbReference>